<reference evidence="3" key="1">
    <citation type="journal article" date="2019" name="Int. J. Syst. Evol. Microbiol.">
        <title>The Global Catalogue of Microorganisms (GCM) 10K type strain sequencing project: providing services to taxonomists for standard genome sequencing and annotation.</title>
        <authorList>
            <consortium name="The Broad Institute Genomics Platform"/>
            <consortium name="The Broad Institute Genome Sequencing Center for Infectious Disease"/>
            <person name="Wu L."/>
            <person name="Ma J."/>
        </authorList>
    </citation>
    <scope>NUCLEOTIDE SEQUENCE [LARGE SCALE GENOMIC DNA]</scope>
    <source>
        <strain evidence="3">CGMCC 4.7645</strain>
    </source>
</reference>
<dbReference type="Pfam" id="PF12680">
    <property type="entry name" value="SnoaL_2"/>
    <property type="match status" value="1"/>
</dbReference>
<dbReference type="InterPro" id="IPR037401">
    <property type="entry name" value="SnoaL-like"/>
</dbReference>
<sequence length="116" mass="12631">MNAEAVVRRHVEAFNERDLDALMAGFTDDSRWITGTSVARGRDELAELFEGAMTGLPPTLVIHDLLAVGDRAACQMTETLTVAGQEQSFPIAGFYRLRDGLIASAKIYREGSAEIS</sequence>
<name>A0ABW5G407_9PSEU</name>
<feature type="domain" description="SnoaL-like" evidence="1">
    <location>
        <begin position="7"/>
        <end position="104"/>
    </location>
</feature>
<dbReference type="RefSeq" id="WP_378267735.1">
    <property type="nucleotide sequence ID" value="NZ_JBHUKR010000013.1"/>
</dbReference>
<dbReference type="InterPro" id="IPR032710">
    <property type="entry name" value="NTF2-like_dom_sf"/>
</dbReference>
<accession>A0ABW5G407</accession>
<comment type="caution">
    <text evidence="2">The sequence shown here is derived from an EMBL/GenBank/DDBJ whole genome shotgun (WGS) entry which is preliminary data.</text>
</comment>
<dbReference type="EMBL" id="JBHUKR010000013">
    <property type="protein sequence ID" value="MFD2419706.1"/>
    <property type="molecule type" value="Genomic_DNA"/>
</dbReference>
<evidence type="ECO:0000259" key="1">
    <source>
        <dbReference type="Pfam" id="PF12680"/>
    </source>
</evidence>
<dbReference type="SUPFAM" id="SSF54427">
    <property type="entry name" value="NTF2-like"/>
    <property type="match status" value="1"/>
</dbReference>
<dbReference type="Proteomes" id="UP001597417">
    <property type="component" value="Unassembled WGS sequence"/>
</dbReference>
<protein>
    <submittedName>
        <fullName evidence="2">Nuclear transport factor 2 family protein</fullName>
    </submittedName>
</protein>
<evidence type="ECO:0000313" key="3">
    <source>
        <dbReference type="Proteomes" id="UP001597417"/>
    </source>
</evidence>
<organism evidence="2 3">
    <name type="scientific">Amycolatopsis pigmentata</name>
    <dbReference type="NCBI Taxonomy" id="450801"/>
    <lineage>
        <taxon>Bacteria</taxon>
        <taxon>Bacillati</taxon>
        <taxon>Actinomycetota</taxon>
        <taxon>Actinomycetes</taxon>
        <taxon>Pseudonocardiales</taxon>
        <taxon>Pseudonocardiaceae</taxon>
        <taxon>Amycolatopsis</taxon>
    </lineage>
</organism>
<keyword evidence="3" id="KW-1185">Reference proteome</keyword>
<evidence type="ECO:0000313" key="2">
    <source>
        <dbReference type="EMBL" id="MFD2419706.1"/>
    </source>
</evidence>
<dbReference type="Gene3D" id="3.10.450.50">
    <property type="match status" value="1"/>
</dbReference>
<gene>
    <name evidence="2" type="ORF">ACFSXZ_25585</name>
</gene>
<proteinExistence type="predicted"/>